<reference evidence="3" key="1">
    <citation type="submission" date="2025-08" db="UniProtKB">
        <authorList>
            <consortium name="RefSeq"/>
        </authorList>
    </citation>
    <scope>IDENTIFICATION</scope>
    <source>
        <tissue evidence="3">Leaves</tissue>
    </source>
</reference>
<keyword evidence="1" id="KW-0812">Transmembrane</keyword>
<dbReference type="Proteomes" id="UP001652660">
    <property type="component" value="Chromosome 8c"/>
</dbReference>
<gene>
    <name evidence="3" type="primary">LOC140013816</name>
</gene>
<dbReference type="InterPro" id="IPR012340">
    <property type="entry name" value="NA-bd_OB-fold"/>
</dbReference>
<name>A0ABM4VKL5_COFAR</name>
<dbReference type="RefSeq" id="XP_071920074.1">
    <property type="nucleotide sequence ID" value="XM_072063973.1"/>
</dbReference>
<protein>
    <submittedName>
        <fullName evidence="3">Uncharacterized protein isoform X3</fullName>
    </submittedName>
</protein>
<evidence type="ECO:0000313" key="3">
    <source>
        <dbReference type="RefSeq" id="XP_071920074.1"/>
    </source>
</evidence>
<evidence type="ECO:0000313" key="2">
    <source>
        <dbReference type="Proteomes" id="UP001652660"/>
    </source>
</evidence>
<keyword evidence="1" id="KW-1133">Transmembrane helix</keyword>
<evidence type="ECO:0000256" key="1">
    <source>
        <dbReference type="SAM" id="Phobius"/>
    </source>
</evidence>
<organism evidence="2 3">
    <name type="scientific">Coffea arabica</name>
    <name type="common">Arabian coffee</name>
    <dbReference type="NCBI Taxonomy" id="13443"/>
    <lineage>
        <taxon>Eukaryota</taxon>
        <taxon>Viridiplantae</taxon>
        <taxon>Streptophyta</taxon>
        <taxon>Embryophyta</taxon>
        <taxon>Tracheophyta</taxon>
        <taxon>Spermatophyta</taxon>
        <taxon>Magnoliopsida</taxon>
        <taxon>eudicotyledons</taxon>
        <taxon>Gunneridae</taxon>
        <taxon>Pentapetalae</taxon>
        <taxon>asterids</taxon>
        <taxon>lamiids</taxon>
        <taxon>Gentianales</taxon>
        <taxon>Rubiaceae</taxon>
        <taxon>Ixoroideae</taxon>
        <taxon>Gardenieae complex</taxon>
        <taxon>Bertiereae - Coffeeae clade</taxon>
        <taxon>Coffeeae</taxon>
        <taxon>Coffea</taxon>
    </lineage>
</organism>
<keyword evidence="2" id="KW-1185">Reference proteome</keyword>
<keyword evidence="1" id="KW-0472">Membrane</keyword>
<proteinExistence type="predicted"/>
<accession>A0ABM4VKL5</accession>
<dbReference type="SUPFAM" id="SSF50249">
    <property type="entry name" value="Nucleic acid-binding proteins"/>
    <property type="match status" value="1"/>
</dbReference>
<dbReference type="Gene3D" id="2.40.50.140">
    <property type="entry name" value="Nucleic acid-binding proteins"/>
    <property type="match status" value="1"/>
</dbReference>
<feature type="transmembrane region" description="Helical" evidence="1">
    <location>
        <begin position="6"/>
        <end position="26"/>
    </location>
</feature>
<dbReference type="GeneID" id="140013816"/>
<sequence length="192" mass="22109">MDSDFSYVSYFHVIFIFSVMLSVYSVQLSSTILFKAYCSVDVEFDCNFCDSKNKIPRPKAKVQLNIIDDTGFLSITVDDRHAETLLGFTGLEIYERYLKQDPIPIQRINEELQRQTLLSEVRSYWPPQRQYMPLYFLTAFILEESAAEETVSDTNVTEIPASSTSLLAEMSSSVKRNLEPDFSQVTKHQKLD</sequence>